<dbReference type="EMBL" id="CYGX02000052">
    <property type="protein sequence ID" value="SIT45023.1"/>
    <property type="molecule type" value="Genomic_DNA"/>
</dbReference>
<evidence type="ECO:0000313" key="1">
    <source>
        <dbReference type="EMBL" id="SIT45023.1"/>
    </source>
</evidence>
<organism evidence="1 2">
    <name type="scientific">Paraburkholderia ribeironis</name>
    <dbReference type="NCBI Taxonomy" id="1247936"/>
    <lineage>
        <taxon>Bacteria</taxon>
        <taxon>Pseudomonadati</taxon>
        <taxon>Pseudomonadota</taxon>
        <taxon>Betaproteobacteria</taxon>
        <taxon>Burkholderiales</taxon>
        <taxon>Burkholderiaceae</taxon>
        <taxon>Paraburkholderia</taxon>
    </lineage>
</organism>
<keyword evidence="2" id="KW-1185">Reference proteome</keyword>
<dbReference type="Proteomes" id="UP000187012">
    <property type="component" value="Unassembled WGS sequence"/>
</dbReference>
<protein>
    <submittedName>
        <fullName evidence="1">Transposase</fullName>
    </submittedName>
</protein>
<proteinExistence type="predicted"/>
<reference evidence="1 2" key="1">
    <citation type="submission" date="2016-12" db="EMBL/GenBank/DDBJ databases">
        <authorList>
            <person name="Song W.-J."/>
            <person name="Kurnit D.M."/>
        </authorList>
    </citation>
    <scope>NUCLEOTIDE SEQUENCE [LARGE SCALE GENOMIC DNA]</scope>
    <source>
        <strain evidence="1 2">STM7296</strain>
    </source>
</reference>
<accession>A0A1N7SCD1</accession>
<name>A0A1N7SCD1_9BURK</name>
<gene>
    <name evidence="1" type="ORF">BN2475_520001</name>
</gene>
<sequence length="46" mass="4818">MEAQAQGAKPVSPVGTIEIRIGRAVVKVDGLVDADMLRIVLGSLRS</sequence>
<evidence type="ECO:0000313" key="2">
    <source>
        <dbReference type="Proteomes" id="UP000187012"/>
    </source>
</evidence>
<dbReference type="AlphaFoldDB" id="A0A1N7SCD1"/>